<feature type="compositionally biased region" description="Polar residues" evidence="6">
    <location>
        <begin position="25"/>
        <end position="58"/>
    </location>
</feature>
<dbReference type="Proteomes" id="UP000827284">
    <property type="component" value="Unassembled WGS sequence"/>
</dbReference>
<feature type="transmembrane region" description="Helical" evidence="7">
    <location>
        <begin position="167"/>
        <end position="188"/>
    </location>
</feature>
<evidence type="ECO:0000313" key="9">
    <source>
        <dbReference type="EMBL" id="GJJ76770.1"/>
    </source>
</evidence>
<feature type="compositionally biased region" description="Polar residues" evidence="6">
    <location>
        <begin position="119"/>
        <end position="129"/>
    </location>
</feature>
<feature type="compositionally biased region" description="Basic and acidic residues" evidence="6">
    <location>
        <begin position="133"/>
        <end position="157"/>
    </location>
</feature>
<feature type="transmembrane region" description="Helical" evidence="7">
    <location>
        <begin position="536"/>
        <end position="557"/>
    </location>
</feature>
<evidence type="ECO:0000256" key="5">
    <source>
        <dbReference type="ARBA" id="ARBA00023136"/>
    </source>
</evidence>
<feature type="transmembrane region" description="Helical" evidence="7">
    <location>
        <begin position="283"/>
        <end position="300"/>
    </location>
</feature>
<feature type="transmembrane region" description="Helical" evidence="7">
    <location>
        <begin position="385"/>
        <end position="408"/>
    </location>
</feature>
<keyword evidence="4 7" id="KW-1133">Transmembrane helix</keyword>
<protein>
    <submittedName>
        <fullName evidence="9">Solute carrier family 32 (Vesicular inhibitory amino acid transporter)</fullName>
    </submittedName>
</protein>
<reference evidence="9" key="1">
    <citation type="submission" date="2021-11" db="EMBL/GenBank/DDBJ databases">
        <authorList>
            <person name="Herlambang A."/>
            <person name="Guo Y."/>
            <person name="Takashima Y."/>
            <person name="Nishizawa T."/>
        </authorList>
    </citation>
    <scope>NUCLEOTIDE SEQUENCE</scope>
    <source>
        <strain evidence="9">E1425</strain>
    </source>
</reference>
<organism evidence="9 10">
    <name type="scientific">Entomortierella parvispora</name>
    <dbReference type="NCBI Taxonomy" id="205924"/>
    <lineage>
        <taxon>Eukaryota</taxon>
        <taxon>Fungi</taxon>
        <taxon>Fungi incertae sedis</taxon>
        <taxon>Mucoromycota</taxon>
        <taxon>Mortierellomycotina</taxon>
        <taxon>Mortierellomycetes</taxon>
        <taxon>Mortierellales</taxon>
        <taxon>Mortierellaceae</taxon>
        <taxon>Entomortierella</taxon>
    </lineage>
</organism>
<feature type="transmembrane region" description="Helical" evidence="7">
    <location>
        <begin position="350"/>
        <end position="373"/>
    </location>
</feature>
<feature type="transmembrane region" description="Helical" evidence="7">
    <location>
        <begin position="307"/>
        <end position="330"/>
    </location>
</feature>
<comment type="caution">
    <text evidence="9">The sequence shown here is derived from an EMBL/GenBank/DDBJ whole genome shotgun (WGS) entry which is preliminary data.</text>
</comment>
<evidence type="ECO:0000256" key="7">
    <source>
        <dbReference type="SAM" id="Phobius"/>
    </source>
</evidence>
<feature type="transmembrane region" description="Helical" evidence="7">
    <location>
        <begin position="241"/>
        <end position="263"/>
    </location>
</feature>
<evidence type="ECO:0000256" key="4">
    <source>
        <dbReference type="ARBA" id="ARBA00022989"/>
    </source>
</evidence>
<feature type="region of interest" description="Disordered" evidence="6">
    <location>
        <begin position="25"/>
        <end position="76"/>
    </location>
</feature>
<feature type="compositionally biased region" description="Low complexity" evidence="6">
    <location>
        <begin position="60"/>
        <end position="76"/>
    </location>
</feature>
<keyword evidence="10" id="KW-1185">Reference proteome</keyword>
<dbReference type="EMBL" id="BQFW01000012">
    <property type="protein sequence ID" value="GJJ76770.1"/>
    <property type="molecule type" value="Genomic_DNA"/>
</dbReference>
<keyword evidence="3 7" id="KW-0812">Transmembrane</keyword>
<gene>
    <name evidence="9" type="ORF">EMPS_09129</name>
</gene>
<evidence type="ECO:0000313" key="10">
    <source>
        <dbReference type="Proteomes" id="UP000827284"/>
    </source>
</evidence>
<name>A0A9P3HHF8_9FUNG</name>
<comment type="subcellular location">
    <subcellularLocation>
        <location evidence="1">Membrane</location>
        <topology evidence="1">Multi-pass membrane protein</topology>
    </subcellularLocation>
</comment>
<dbReference type="AlphaFoldDB" id="A0A9P3HHF8"/>
<comment type="similarity">
    <text evidence="2">Belongs to the amino acid/polyamine transporter 2 family.</text>
</comment>
<feature type="transmembrane region" description="Helical" evidence="7">
    <location>
        <begin position="428"/>
        <end position="453"/>
    </location>
</feature>
<dbReference type="InterPro" id="IPR013057">
    <property type="entry name" value="AA_transpt_TM"/>
</dbReference>
<feature type="transmembrane region" description="Helical" evidence="7">
    <location>
        <begin position="477"/>
        <end position="497"/>
    </location>
</feature>
<evidence type="ECO:0000256" key="2">
    <source>
        <dbReference type="ARBA" id="ARBA00008066"/>
    </source>
</evidence>
<dbReference type="PANTHER" id="PTHR22950">
    <property type="entry name" value="AMINO ACID TRANSPORTER"/>
    <property type="match status" value="1"/>
</dbReference>
<keyword evidence="5 7" id="KW-0472">Membrane</keyword>
<sequence length="567" mass="61724">MEHMLSPLQTKSRLDSNNTTAIESTTSINSANGGASVSVDNGSSVFTTSEDNNSSQRGHPQPSLSLSLPPNLQRSSSLMSRFPPWFSKRRGSTGTFESGSTMVEFNLSLKGFGEKGTNEKNMTTSTDTVGNVRGRDDESADREMQTDSTRHGSESLRKTRHGGVSTFKTIASLVCVIGGSGTLGLSHAVAESGWLGSLIIVLALFMSAYTGFVLIDCLYLKTDARRTTYQEIASDAYGMTGHYFAYGVVAVNLFGCAILYMILSATLIEVMIRTATASTHGAVYVYVIGCTAFVWCCLIFTKTMKEVALLSILGAFSTMGVVLITIGVSADQMLHGAQAVLGAHHRLVTWSKMPLSLATISFAYGGNVVYPHVEQSMLHPRSWNRALWSALSICFVMYLSIASVGYLAYGDTTLSPILNNLPQGAWSILANSLITLHVLLATPILLTSLAMMVEESISKRWPTFQQGTKGEQFLKRALPRSVIVLLVGLIASVVPFFGDVMDLLGSMTTCLLVFIMPVMFYYRLGGLRRKPIWIKAWAWFILVIGLIAMVLGTLDAVRHLINDFKRK</sequence>
<reference evidence="9" key="2">
    <citation type="journal article" date="2022" name="Microbiol. Resour. Announc.">
        <title>Whole-Genome Sequence of Entomortierella parvispora E1425, a Mucoromycotan Fungus Associated with Burkholderiaceae-Related Endosymbiotic Bacteria.</title>
        <authorList>
            <person name="Herlambang A."/>
            <person name="Guo Y."/>
            <person name="Takashima Y."/>
            <person name="Narisawa K."/>
            <person name="Ohta H."/>
            <person name="Nishizawa T."/>
        </authorList>
    </citation>
    <scope>NUCLEOTIDE SEQUENCE</scope>
    <source>
        <strain evidence="9">E1425</strain>
    </source>
</reference>
<evidence type="ECO:0000259" key="8">
    <source>
        <dbReference type="Pfam" id="PF01490"/>
    </source>
</evidence>
<proteinExistence type="inferred from homology"/>
<accession>A0A9P3HHF8</accession>
<feature type="region of interest" description="Disordered" evidence="6">
    <location>
        <begin position="113"/>
        <end position="158"/>
    </location>
</feature>
<feature type="domain" description="Amino acid transporter transmembrane" evidence="8">
    <location>
        <begin position="164"/>
        <end position="554"/>
    </location>
</feature>
<feature type="transmembrane region" description="Helical" evidence="7">
    <location>
        <begin position="503"/>
        <end position="524"/>
    </location>
</feature>
<dbReference type="PANTHER" id="PTHR22950:SF349">
    <property type="entry name" value="AMINO ACID TRANSPORTER TRANSMEMBRANE DOMAIN-CONTAINING PROTEIN"/>
    <property type="match status" value="1"/>
</dbReference>
<evidence type="ECO:0000256" key="3">
    <source>
        <dbReference type="ARBA" id="ARBA00022692"/>
    </source>
</evidence>
<evidence type="ECO:0000256" key="6">
    <source>
        <dbReference type="SAM" id="MobiDB-lite"/>
    </source>
</evidence>
<feature type="transmembrane region" description="Helical" evidence="7">
    <location>
        <begin position="194"/>
        <end position="220"/>
    </location>
</feature>
<evidence type="ECO:0000256" key="1">
    <source>
        <dbReference type="ARBA" id="ARBA00004141"/>
    </source>
</evidence>
<dbReference type="Pfam" id="PF01490">
    <property type="entry name" value="Aa_trans"/>
    <property type="match status" value="1"/>
</dbReference>
<dbReference type="OrthoDB" id="40134at2759"/>
<dbReference type="GO" id="GO:0005774">
    <property type="term" value="C:vacuolar membrane"/>
    <property type="evidence" value="ECO:0007669"/>
    <property type="project" value="TreeGrafter"/>
</dbReference>
<dbReference type="GO" id="GO:0015179">
    <property type="term" value="F:L-amino acid transmembrane transporter activity"/>
    <property type="evidence" value="ECO:0007669"/>
    <property type="project" value="TreeGrafter"/>
</dbReference>